<evidence type="ECO:0000259" key="4">
    <source>
        <dbReference type="PROSITE" id="PS50995"/>
    </source>
</evidence>
<dbReference type="PANTHER" id="PTHR35790:SF4">
    <property type="entry name" value="HTH-TYPE TRANSCRIPTIONAL REGULATOR PCHR"/>
    <property type="match status" value="1"/>
</dbReference>
<dbReference type="AlphaFoldDB" id="A0A0R2DZ96"/>
<proteinExistence type="predicted"/>
<evidence type="ECO:0000256" key="3">
    <source>
        <dbReference type="ARBA" id="ARBA00023163"/>
    </source>
</evidence>
<organism evidence="5 6">
    <name type="scientific">Liquorilactobacillus mali KCTC 3596 = DSM 20444</name>
    <dbReference type="NCBI Taxonomy" id="1046596"/>
    <lineage>
        <taxon>Bacteria</taxon>
        <taxon>Bacillati</taxon>
        <taxon>Bacillota</taxon>
        <taxon>Bacilli</taxon>
        <taxon>Lactobacillales</taxon>
        <taxon>Lactobacillaceae</taxon>
        <taxon>Liquorilactobacillus</taxon>
    </lineage>
</organism>
<keyword evidence="6" id="KW-1185">Reference proteome</keyword>
<accession>A0A0R2DZ96</accession>
<dbReference type="GO" id="GO:0003700">
    <property type="term" value="F:DNA-binding transcription factor activity"/>
    <property type="evidence" value="ECO:0007669"/>
    <property type="project" value="InterPro"/>
</dbReference>
<dbReference type="InterPro" id="IPR036390">
    <property type="entry name" value="WH_DNA-bd_sf"/>
</dbReference>
<comment type="caution">
    <text evidence="5">The sequence shown here is derived from an EMBL/GenBank/DDBJ whole genome shotgun (WGS) entry which is preliminary data.</text>
</comment>
<dbReference type="PANTHER" id="PTHR35790">
    <property type="entry name" value="HTH-TYPE TRANSCRIPTIONAL REGULATOR PCHR"/>
    <property type="match status" value="1"/>
</dbReference>
<keyword evidence="3" id="KW-0804">Transcription</keyword>
<dbReference type="SUPFAM" id="SSF46785">
    <property type="entry name" value="Winged helix' DNA-binding domain"/>
    <property type="match status" value="1"/>
</dbReference>
<reference evidence="5 6" key="1">
    <citation type="journal article" date="2015" name="Genome Announc.">
        <title>Expanding the biotechnology potential of lactobacilli through comparative genomics of 213 strains and associated genera.</title>
        <authorList>
            <person name="Sun Z."/>
            <person name="Harris H.M."/>
            <person name="McCann A."/>
            <person name="Guo C."/>
            <person name="Argimon S."/>
            <person name="Zhang W."/>
            <person name="Yang X."/>
            <person name="Jeffery I.B."/>
            <person name="Cooney J.C."/>
            <person name="Kagawa T.F."/>
            <person name="Liu W."/>
            <person name="Song Y."/>
            <person name="Salvetti E."/>
            <person name="Wrobel A."/>
            <person name="Rasinkangas P."/>
            <person name="Parkhill J."/>
            <person name="Rea M.C."/>
            <person name="O'Sullivan O."/>
            <person name="Ritari J."/>
            <person name="Douillard F.P."/>
            <person name="Paul Ross R."/>
            <person name="Yang R."/>
            <person name="Briner A.E."/>
            <person name="Felis G.E."/>
            <person name="de Vos W.M."/>
            <person name="Barrangou R."/>
            <person name="Klaenhammer T.R."/>
            <person name="Caufield P.W."/>
            <person name="Cui Y."/>
            <person name="Zhang H."/>
            <person name="O'Toole P.W."/>
        </authorList>
    </citation>
    <scope>NUCLEOTIDE SEQUENCE [LARGE SCALE GENOMIC DNA]</scope>
    <source>
        <strain evidence="5 6">DSM 20444</strain>
    </source>
</reference>
<evidence type="ECO:0000313" key="6">
    <source>
        <dbReference type="Proteomes" id="UP000050898"/>
    </source>
</evidence>
<dbReference type="RefSeq" id="WP_010078022.1">
    <property type="nucleotide sequence ID" value="NZ_AYYH01000030.1"/>
</dbReference>
<dbReference type="PROSITE" id="PS50995">
    <property type="entry name" value="HTH_MARR_2"/>
    <property type="match status" value="1"/>
</dbReference>
<dbReference type="OrthoDB" id="5358347at2"/>
<dbReference type="EMBL" id="AYYH01000030">
    <property type="protein sequence ID" value="KRN09233.1"/>
    <property type="molecule type" value="Genomic_DNA"/>
</dbReference>
<dbReference type="SMART" id="SM00347">
    <property type="entry name" value="HTH_MARR"/>
    <property type="match status" value="1"/>
</dbReference>
<keyword evidence="1" id="KW-0805">Transcription regulation</keyword>
<sequence length="153" mass="17979">MTKEDKQRQLITDMADLFNKISAYNMPIVKQKLAGLTLSEIEIIELMANMKDANVTKIAKKYHMTRGAISKITKKMQAKELIRIYQHPNNKKEIYFELTKKGVAVDAKHRKLHEDFYRRDKQVFDHVSESTLDDMLEFLATYNAYMEDLKMQS</sequence>
<evidence type="ECO:0000256" key="1">
    <source>
        <dbReference type="ARBA" id="ARBA00023015"/>
    </source>
</evidence>
<dbReference type="InterPro" id="IPR036388">
    <property type="entry name" value="WH-like_DNA-bd_sf"/>
</dbReference>
<keyword evidence="2" id="KW-0238">DNA-binding</keyword>
<dbReference type="GO" id="GO:0003677">
    <property type="term" value="F:DNA binding"/>
    <property type="evidence" value="ECO:0007669"/>
    <property type="project" value="UniProtKB-KW"/>
</dbReference>
<name>A0A0R2DZ96_9LACO</name>
<protein>
    <submittedName>
        <fullName evidence="5">MarR family transcriptional regulator</fullName>
    </submittedName>
</protein>
<dbReference type="Gene3D" id="1.10.10.10">
    <property type="entry name" value="Winged helix-like DNA-binding domain superfamily/Winged helix DNA-binding domain"/>
    <property type="match status" value="1"/>
</dbReference>
<dbReference type="Pfam" id="PF01047">
    <property type="entry name" value="MarR"/>
    <property type="match status" value="1"/>
</dbReference>
<evidence type="ECO:0000313" key="5">
    <source>
        <dbReference type="EMBL" id="KRN09233.1"/>
    </source>
</evidence>
<dbReference type="InterPro" id="IPR000835">
    <property type="entry name" value="HTH_MarR-typ"/>
</dbReference>
<evidence type="ECO:0000256" key="2">
    <source>
        <dbReference type="ARBA" id="ARBA00023125"/>
    </source>
</evidence>
<dbReference type="InterPro" id="IPR052067">
    <property type="entry name" value="Metal_resp_HTH_trans_reg"/>
</dbReference>
<feature type="domain" description="HTH marR-type" evidence="4">
    <location>
        <begin position="7"/>
        <end position="144"/>
    </location>
</feature>
<dbReference type="PATRIC" id="fig|1046596.6.peg.1372"/>
<gene>
    <name evidence="5" type="ORF">FD00_GL001289</name>
</gene>
<dbReference type="GeneID" id="98317531"/>
<dbReference type="Proteomes" id="UP000050898">
    <property type="component" value="Unassembled WGS sequence"/>
</dbReference>